<name>A0A7C2XND7_9BACT</name>
<feature type="non-terminal residue" evidence="3">
    <location>
        <position position="1"/>
    </location>
</feature>
<evidence type="ECO:0000259" key="2">
    <source>
        <dbReference type="PROSITE" id="PS50110"/>
    </source>
</evidence>
<dbReference type="AlphaFoldDB" id="A0A7C2XND7"/>
<evidence type="ECO:0000313" key="3">
    <source>
        <dbReference type="EMBL" id="HET97636.1"/>
    </source>
</evidence>
<dbReference type="PANTHER" id="PTHR43228">
    <property type="entry name" value="TWO-COMPONENT RESPONSE REGULATOR"/>
    <property type="match status" value="1"/>
</dbReference>
<dbReference type="InterPro" id="IPR001789">
    <property type="entry name" value="Sig_transdc_resp-reg_receiver"/>
</dbReference>
<reference evidence="3" key="1">
    <citation type="journal article" date="2020" name="mSystems">
        <title>Genome- and Community-Level Interaction Insights into Carbon Utilization and Element Cycling Functions of Hydrothermarchaeota in Hydrothermal Sediment.</title>
        <authorList>
            <person name="Zhou Z."/>
            <person name="Liu Y."/>
            <person name="Xu W."/>
            <person name="Pan J."/>
            <person name="Luo Z.H."/>
            <person name="Li M."/>
        </authorList>
    </citation>
    <scope>NUCLEOTIDE SEQUENCE [LARGE SCALE GENOMIC DNA]</scope>
    <source>
        <strain evidence="3">SpSt-1224</strain>
    </source>
</reference>
<proteinExistence type="predicted"/>
<protein>
    <submittedName>
        <fullName evidence="3">Response regulator</fullName>
    </submittedName>
</protein>
<comment type="caution">
    <text evidence="3">The sequence shown here is derived from an EMBL/GenBank/DDBJ whole genome shotgun (WGS) entry which is preliminary data.</text>
</comment>
<dbReference type="EMBL" id="DSDS01000063">
    <property type="protein sequence ID" value="HET97636.1"/>
    <property type="molecule type" value="Genomic_DNA"/>
</dbReference>
<dbReference type="Gene3D" id="3.40.50.2300">
    <property type="match status" value="1"/>
</dbReference>
<dbReference type="Proteomes" id="UP000885986">
    <property type="component" value="Unassembled WGS sequence"/>
</dbReference>
<feature type="modified residue" description="4-aspartylphosphate" evidence="1">
    <location>
        <position position="47"/>
    </location>
</feature>
<accession>A0A7C2XND7</accession>
<sequence>EVVRDVAGQMISFLGYEVDPCCDGEEALAMYLEAMEDGRPYDVVLMDLTIPGGMGGQEAVARLLQLDPGARVLASSGYSNDPILAEFARYGFKGVAPKPYGIEDLADLLEQALRN</sequence>
<dbReference type="SMART" id="SM00448">
    <property type="entry name" value="REC"/>
    <property type="match status" value="1"/>
</dbReference>
<feature type="domain" description="Response regulatory" evidence="2">
    <location>
        <begin position="1"/>
        <end position="113"/>
    </location>
</feature>
<dbReference type="PROSITE" id="PS50110">
    <property type="entry name" value="RESPONSE_REGULATORY"/>
    <property type="match status" value="1"/>
</dbReference>
<gene>
    <name evidence="3" type="ORF">ENN98_02855</name>
</gene>
<dbReference type="GO" id="GO:0000160">
    <property type="term" value="P:phosphorelay signal transduction system"/>
    <property type="evidence" value="ECO:0007669"/>
    <property type="project" value="InterPro"/>
</dbReference>
<dbReference type="PANTHER" id="PTHR43228:SF1">
    <property type="entry name" value="TWO-COMPONENT RESPONSE REGULATOR ARR22"/>
    <property type="match status" value="1"/>
</dbReference>
<evidence type="ECO:0000256" key="1">
    <source>
        <dbReference type="PROSITE-ProRule" id="PRU00169"/>
    </source>
</evidence>
<dbReference type="InterPro" id="IPR011006">
    <property type="entry name" value="CheY-like_superfamily"/>
</dbReference>
<dbReference type="Pfam" id="PF00072">
    <property type="entry name" value="Response_reg"/>
    <property type="match status" value="1"/>
</dbReference>
<organism evidence="3">
    <name type="scientific">Desulfurivibrio alkaliphilus</name>
    <dbReference type="NCBI Taxonomy" id="427923"/>
    <lineage>
        <taxon>Bacteria</taxon>
        <taxon>Pseudomonadati</taxon>
        <taxon>Thermodesulfobacteriota</taxon>
        <taxon>Desulfobulbia</taxon>
        <taxon>Desulfobulbales</taxon>
        <taxon>Desulfobulbaceae</taxon>
        <taxon>Desulfurivibrio</taxon>
    </lineage>
</organism>
<dbReference type="SUPFAM" id="SSF52172">
    <property type="entry name" value="CheY-like"/>
    <property type="match status" value="1"/>
</dbReference>
<dbReference type="InterPro" id="IPR052048">
    <property type="entry name" value="ST_Response_Regulator"/>
</dbReference>
<keyword evidence="1" id="KW-0597">Phosphoprotein</keyword>